<evidence type="ECO:0000313" key="1">
    <source>
        <dbReference type="EMBL" id="SCU80859.1"/>
    </source>
</evidence>
<proteinExistence type="predicted"/>
<sequence>MALHNYIYLKHKSHDPQCHTLIARDHDNRPSPLPSKTVNLQVAAVSSEGLNRNNKSECCGKCQGNCEENSSKITNVAW</sequence>
<name>A0A1G4IUZ2_9SACH</name>
<reference evidence="2" key="1">
    <citation type="submission" date="2016-03" db="EMBL/GenBank/DDBJ databases">
        <authorList>
            <person name="Devillers Hugo."/>
        </authorList>
    </citation>
    <scope>NUCLEOTIDE SEQUENCE [LARGE SCALE GENOMIC DNA]</scope>
</reference>
<accession>A0A1G4IUZ2</accession>
<gene>
    <name evidence="1" type="ORF">LANO_0B01354G</name>
</gene>
<dbReference type="OrthoDB" id="4068933at2759"/>
<protein>
    <submittedName>
        <fullName evidence="1">LANO_0B01354g1_1</fullName>
    </submittedName>
</protein>
<dbReference type="EMBL" id="LT598450">
    <property type="protein sequence ID" value="SCU80859.1"/>
    <property type="molecule type" value="Genomic_DNA"/>
</dbReference>
<dbReference type="Proteomes" id="UP000189911">
    <property type="component" value="Chromosome B"/>
</dbReference>
<dbReference type="AlphaFoldDB" id="A0A1G4IUZ2"/>
<keyword evidence="2" id="KW-1185">Reference proteome</keyword>
<evidence type="ECO:0000313" key="2">
    <source>
        <dbReference type="Proteomes" id="UP000189911"/>
    </source>
</evidence>
<organism evidence="1 2">
    <name type="scientific">Lachancea nothofagi CBS 11611</name>
    <dbReference type="NCBI Taxonomy" id="1266666"/>
    <lineage>
        <taxon>Eukaryota</taxon>
        <taxon>Fungi</taxon>
        <taxon>Dikarya</taxon>
        <taxon>Ascomycota</taxon>
        <taxon>Saccharomycotina</taxon>
        <taxon>Saccharomycetes</taxon>
        <taxon>Saccharomycetales</taxon>
        <taxon>Saccharomycetaceae</taxon>
        <taxon>Lachancea</taxon>
    </lineage>
</organism>